<evidence type="ECO:0000256" key="3">
    <source>
        <dbReference type="ARBA" id="ARBA00023239"/>
    </source>
</evidence>
<keyword evidence="8" id="KW-1185">Reference proteome</keyword>
<dbReference type="Proteomes" id="UP000198582">
    <property type="component" value="Unassembled WGS sequence"/>
</dbReference>
<dbReference type="Gene3D" id="3.20.20.140">
    <property type="entry name" value="Metal-dependent hydrolases"/>
    <property type="match status" value="1"/>
</dbReference>
<protein>
    <recommendedName>
        <fullName evidence="5">6-methylsalicylate decarboxylase</fullName>
        <ecNumber evidence="5">4.1.1.52</ecNumber>
    </recommendedName>
</protein>
<evidence type="ECO:0000259" key="6">
    <source>
        <dbReference type="Pfam" id="PF04909"/>
    </source>
</evidence>
<evidence type="ECO:0000256" key="2">
    <source>
        <dbReference type="ARBA" id="ARBA00022833"/>
    </source>
</evidence>
<reference evidence="7 8" key="1">
    <citation type="submission" date="2016-10" db="EMBL/GenBank/DDBJ databases">
        <authorList>
            <person name="de Groot N.N."/>
        </authorList>
    </citation>
    <scope>NUCLEOTIDE SEQUENCE [LARGE SCALE GENOMIC DNA]</scope>
    <source>
        <strain evidence="7 8">DSM 44993</strain>
    </source>
</reference>
<evidence type="ECO:0000313" key="8">
    <source>
        <dbReference type="Proteomes" id="UP000198582"/>
    </source>
</evidence>
<evidence type="ECO:0000256" key="1">
    <source>
        <dbReference type="ARBA" id="ARBA00022723"/>
    </source>
</evidence>
<dbReference type="GO" id="GO:0005829">
    <property type="term" value="C:cytosol"/>
    <property type="evidence" value="ECO:0007669"/>
    <property type="project" value="TreeGrafter"/>
</dbReference>
<dbReference type="PANTHER" id="PTHR21240:SF29">
    <property type="entry name" value="AMIDOHYDROLASE-RELATED DOMAIN-CONTAINING PROTEIN"/>
    <property type="match status" value="1"/>
</dbReference>
<dbReference type="EC" id="4.1.1.52" evidence="5"/>
<keyword evidence="7" id="KW-0378">Hydrolase</keyword>
<gene>
    <name evidence="7" type="ORF">SAMN04489732_107179</name>
</gene>
<dbReference type="GO" id="GO:0016787">
    <property type="term" value="F:hydrolase activity"/>
    <property type="evidence" value="ECO:0007669"/>
    <property type="project" value="UniProtKB-KW"/>
</dbReference>
<dbReference type="GO" id="GO:0046872">
    <property type="term" value="F:metal ion binding"/>
    <property type="evidence" value="ECO:0007669"/>
    <property type="project" value="UniProtKB-KW"/>
</dbReference>
<accession>A0A1H8XFE3</accession>
<dbReference type="InterPro" id="IPR006680">
    <property type="entry name" value="Amidohydro-rel"/>
</dbReference>
<keyword evidence="2" id="KW-0862">Zinc</keyword>
<dbReference type="SUPFAM" id="SSF51556">
    <property type="entry name" value="Metallo-dependent hydrolases"/>
    <property type="match status" value="1"/>
</dbReference>
<dbReference type="GO" id="GO:0047596">
    <property type="term" value="F:6-methylsalicylate decarboxylase activity"/>
    <property type="evidence" value="ECO:0007669"/>
    <property type="project" value="UniProtKB-EC"/>
</dbReference>
<proteinExistence type="predicted"/>
<dbReference type="GO" id="GO:0019748">
    <property type="term" value="P:secondary metabolic process"/>
    <property type="evidence" value="ECO:0007669"/>
    <property type="project" value="TreeGrafter"/>
</dbReference>
<evidence type="ECO:0000256" key="4">
    <source>
        <dbReference type="ARBA" id="ARBA00036832"/>
    </source>
</evidence>
<dbReference type="STRING" id="394193.SAMN04489732_107179"/>
<dbReference type="PANTHER" id="PTHR21240">
    <property type="entry name" value="2-AMINO-3-CARBOXYLMUCONATE-6-SEMIALDEHYDE DECARBOXYLASE"/>
    <property type="match status" value="1"/>
</dbReference>
<dbReference type="OrthoDB" id="8673173at2"/>
<sequence>MVDRHELAGGLVDVHAHFTTGRYIEAASAAGHREPDGMPGDYWPRWNAGEHLDLMDQAGIATAMLSISSPGVHFGDAAAARELAREVNDAGAEIVRAHPGRFGLFASLPAPDTDAALAEAARAFDELGAAGVILMTNSRGAYLGDDRLTPVLAELDRRRAVLFLHPTSTEGHEHVDGGRPRPMIEFLFDTARTIVDFILSGAARRFPGLRVIVPHMGGVLPLVADRVELLRSVTGGADPIVFESLRRLYYDLAGAPNAAQLTALRSIAAPDRLVYGSDHAWTPREVVLSTLARLDALEPAGWRAQTTRNAGALLRP</sequence>
<evidence type="ECO:0000313" key="7">
    <source>
        <dbReference type="EMBL" id="SEP38744.1"/>
    </source>
</evidence>
<keyword evidence="3" id="KW-0456">Lyase</keyword>
<evidence type="ECO:0000256" key="5">
    <source>
        <dbReference type="ARBA" id="ARBA00038889"/>
    </source>
</evidence>
<dbReference type="RefSeq" id="WP_091618088.1">
    <property type="nucleotide sequence ID" value="NZ_FOEF01000007.1"/>
</dbReference>
<dbReference type="InterPro" id="IPR032465">
    <property type="entry name" value="ACMSD"/>
</dbReference>
<keyword evidence="1" id="KW-0479">Metal-binding</keyword>
<dbReference type="AlphaFoldDB" id="A0A1H8XFE3"/>
<dbReference type="Pfam" id="PF04909">
    <property type="entry name" value="Amidohydro_2"/>
    <property type="match status" value="1"/>
</dbReference>
<organism evidence="7 8">
    <name type="scientific">Amycolatopsis saalfeldensis</name>
    <dbReference type="NCBI Taxonomy" id="394193"/>
    <lineage>
        <taxon>Bacteria</taxon>
        <taxon>Bacillati</taxon>
        <taxon>Actinomycetota</taxon>
        <taxon>Actinomycetes</taxon>
        <taxon>Pseudonocardiales</taxon>
        <taxon>Pseudonocardiaceae</taxon>
        <taxon>Amycolatopsis</taxon>
    </lineage>
</organism>
<comment type="catalytic activity">
    <reaction evidence="4">
        <text>6-methylsalicylate + H(+) = 3-methylphenol + CO2</text>
        <dbReference type="Rhea" id="RHEA:23112"/>
        <dbReference type="ChEBI" id="CHEBI:15378"/>
        <dbReference type="ChEBI" id="CHEBI:16526"/>
        <dbReference type="ChEBI" id="CHEBI:17231"/>
        <dbReference type="ChEBI" id="CHEBI:36658"/>
        <dbReference type="EC" id="4.1.1.52"/>
    </reaction>
    <physiologicalReaction direction="left-to-right" evidence="4">
        <dbReference type="Rhea" id="RHEA:23113"/>
    </physiologicalReaction>
</comment>
<name>A0A1H8XFE3_9PSEU</name>
<dbReference type="EMBL" id="FOEF01000007">
    <property type="protein sequence ID" value="SEP38744.1"/>
    <property type="molecule type" value="Genomic_DNA"/>
</dbReference>
<feature type="domain" description="Amidohydrolase-related" evidence="6">
    <location>
        <begin position="12"/>
        <end position="301"/>
    </location>
</feature>
<dbReference type="InterPro" id="IPR032466">
    <property type="entry name" value="Metal_Hydrolase"/>
</dbReference>